<accession>A0ABP6VGZ6</accession>
<comment type="caution">
    <text evidence="1">The sequence shown here is derived from an EMBL/GenBank/DDBJ whole genome shotgun (WGS) entry which is preliminary data.</text>
</comment>
<keyword evidence="2" id="KW-1185">Reference proteome</keyword>
<name>A0ABP6VGZ6_9ACTN</name>
<dbReference type="RefSeq" id="WP_345559762.1">
    <property type="nucleotide sequence ID" value="NZ_BAABDQ010000002.1"/>
</dbReference>
<evidence type="ECO:0000313" key="1">
    <source>
        <dbReference type="EMBL" id="GAA3535673.1"/>
    </source>
</evidence>
<gene>
    <name evidence="1" type="ORF">GCM10022419_014140</name>
</gene>
<dbReference type="EMBL" id="BAABDQ010000002">
    <property type="protein sequence ID" value="GAA3535673.1"/>
    <property type="molecule type" value="Genomic_DNA"/>
</dbReference>
<protein>
    <submittedName>
        <fullName evidence="1">Uncharacterized protein</fullName>
    </submittedName>
</protein>
<organism evidence="1 2">
    <name type="scientific">Nonomuraea rosea</name>
    <dbReference type="NCBI Taxonomy" id="638574"/>
    <lineage>
        <taxon>Bacteria</taxon>
        <taxon>Bacillati</taxon>
        <taxon>Actinomycetota</taxon>
        <taxon>Actinomycetes</taxon>
        <taxon>Streptosporangiales</taxon>
        <taxon>Streptosporangiaceae</taxon>
        <taxon>Nonomuraea</taxon>
    </lineage>
</organism>
<evidence type="ECO:0000313" key="2">
    <source>
        <dbReference type="Proteomes" id="UP001500630"/>
    </source>
</evidence>
<proteinExistence type="predicted"/>
<sequence length="116" mass="12925">MAKNGARSWLVKWRIGGGRSGKEDFETCYERQIADDFAILVELSGENRPHDYATRLGAAPTQRFVYLAEAERHIFPYFGRLPPGSGHPSSVARMGGMDARQTIRTQRTPAHPSHVG</sequence>
<reference evidence="2" key="1">
    <citation type="journal article" date="2019" name="Int. J. Syst. Evol. Microbiol.">
        <title>The Global Catalogue of Microorganisms (GCM) 10K type strain sequencing project: providing services to taxonomists for standard genome sequencing and annotation.</title>
        <authorList>
            <consortium name="The Broad Institute Genomics Platform"/>
            <consortium name="The Broad Institute Genome Sequencing Center for Infectious Disease"/>
            <person name="Wu L."/>
            <person name="Ma J."/>
        </authorList>
    </citation>
    <scope>NUCLEOTIDE SEQUENCE [LARGE SCALE GENOMIC DNA]</scope>
    <source>
        <strain evidence="2">JCM 17326</strain>
    </source>
</reference>
<dbReference type="Proteomes" id="UP001500630">
    <property type="component" value="Unassembled WGS sequence"/>
</dbReference>